<evidence type="ECO:0000256" key="10">
    <source>
        <dbReference type="ARBA" id="ARBA00023004"/>
    </source>
</evidence>
<accession>A0A348FXG2</accession>
<dbReference type="EC" id="2.8.5.2" evidence="14"/>
<dbReference type="GO" id="GO:0016669">
    <property type="term" value="F:oxidoreductase activity, acting on a sulfur group of donors, cytochrome as acceptor"/>
    <property type="evidence" value="ECO:0007669"/>
    <property type="project" value="InterPro"/>
</dbReference>
<evidence type="ECO:0000256" key="11">
    <source>
        <dbReference type="ARBA" id="ARBA00025746"/>
    </source>
</evidence>
<dbReference type="InterPro" id="IPR025710">
    <property type="entry name" value="SoxA"/>
</dbReference>
<dbReference type="SUPFAM" id="SSF46626">
    <property type="entry name" value="Cytochrome c"/>
    <property type="match status" value="2"/>
</dbReference>
<evidence type="ECO:0000256" key="7">
    <source>
        <dbReference type="ARBA" id="ARBA00022729"/>
    </source>
</evidence>
<dbReference type="GO" id="GO:0046872">
    <property type="term" value="F:metal ion binding"/>
    <property type="evidence" value="ECO:0007669"/>
    <property type="project" value="UniProtKB-KW"/>
</dbReference>
<comment type="similarity">
    <text evidence="11 14">Belongs to the SoxA family.</text>
</comment>
<keyword evidence="9 14" id="KW-0249">Electron transport</keyword>
<comment type="subunit">
    <text evidence="2 14">Heterodimer of SoxA and SoxX.</text>
</comment>
<feature type="binding site" description="axial binding residue" evidence="17">
    <location>
        <position position="236"/>
    </location>
    <ligand>
        <name>heme c</name>
        <dbReference type="ChEBI" id="CHEBI:61717"/>
        <label>2</label>
    </ligand>
    <ligandPart>
        <name>Fe</name>
        <dbReference type="ChEBI" id="CHEBI:18248"/>
    </ligandPart>
</feature>
<proteinExistence type="inferred from homology"/>
<dbReference type="GO" id="GO:0009055">
    <property type="term" value="F:electron transfer activity"/>
    <property type="evidence" value="ECO:0007669"/>
    <property type="project" value="InterPro"/>
</dbReference>
<evidence type="ECO:0000259" key="18">
    <source>
        <dbReference type="Pfam" id="PF21342"/>
    </source>
</evidence>
<comment type="catalytic activity">
    <reaction evidence="13 14">
        <text>S-sulfanyl-L-cysteinyl-[SoxY protein] + thiosulfate + 2 Fe(III)-[cytochrome c] = S-(2-sulfodisulfanyl)-L-cysteinyl-[SoxY protein] + 2 Fe(II)-[cytochrome c] + 2 H(+)</text>
        <dbReference type="Rhea" id="RHEA:51224"/>
        <dbReference type="Rhea" id="RHEA-COMP:10350"/>
        <dbReference type="Rhea" id="RHEA-COMP:14399"/>
        <dbReference type="Rhea" id="RHEA-COMP:14689"/>
        <dbReference type="Rhea" id="RHEA-COMP:14690"/>
        <dbReference type="ChEBI" id="CHEBI:15378"/>
        <dbReference type="ChEBI" id="CHEBI:29033"/>
        <dbReference type="ChEBI" id="CHEBI:29034"/>
        <dbReference type="ChEBI" id="CHEBI:33542"/>
        <dbReference type="ChEBI" id="CHEBI:61963"/>
        <dbReference type="ChEBI" id="CHEBI:140664"/>
        <dbReference type="EC" id="2.8.5.2"/>
    </reaction>
</comment>
<keyword evidence="4 14" id="KW-0349">Heme</keyword>
<dbReference type="GO" id="GO:0070069">
    <property type="term" value="C:cytochrome complex"/>
    <property type="evidence" value="ECO:0007669"/>
    <property type="project" value="InterPro"/>
</dbReference>
<comment type="cofactor">
    <cofactor evidence="16">
        <name>heme</name>
        <dbReference type="ChEBI" id="CHEBI:30413"/>
    </cofactor>
    <text evidence="16">Binds 2 heme groups per subunit.</text>
</comment>
<dbReference type="Proteomes" id="UP000266934">
    <property type="component" value="Chromosome"/>
</dbReference>
<dbReference type="GO" id="GO:0019417">
    <property type="term" value="P:sulfur oxidation"/>
    <property type="evidence" value="ECO:0007669"/>
    <property type="project" value="InterPro"/>
</dbReference>
<dbReference type="PIRSF" id="PIRSF038455">
    <property type="entry name" value="SoxA"/>
    <property type="match status" value="1"/>
</dbReference>
<feature type="binding site" description="axial binding residue" evidence="17">
    <location>
        <position position="188"/>
    </location>
    <ligand>
        <name>heme c</name>
        <dbReference type="ChEBI" id="CHEBI:61717"/>
        <label>2</label>
    </ligand>
    <ligandPart>
        <name>Fe</name>
        <dbReference type="ChEBI" id="CHEBI:18248"/>
    </ligandPart>
</feature>
<keyword evidence="10 14" id="KW-0408">Iron</keyword>
<feature type="domain" description="Cytochrome c" evidence="18">
    <location>
        <begin position="55"/>
        <end position="151"/>
    </location>
</feature>
<name>A0A348FXG2_9HYPH</name>
<comment type="subcellular location">
    <subcellularLocation>
        <location evidence="1 14">Periplasm</location>
    </subcellularLocation>
</comment>
<dbReference type="Gene3D" id="1.10.760.10">
    <property type="entry name" value="Cytochrome c-like domain"/>
    <property type="match status" value="2"/>
</dbReference>
<gene>
    <name evidence="19" type="ORF">BLTE_06800</name>
</gene>
<evidence type="ECO:0000256" key="5">
    <source>
        <dbReference type="ARBA" id="ARBA00022679"/>
    </source>
</evidence>
<dbReference type="EMBL" id="AP018907">
    <property type="protein sequence ID" value="BBF91995.1"/>
    <property type="molecule type" value="Genomic_DNA"/>
</dbReference>
<evidence type="ECO:0000256" key="4">
    <source>
        <dbReference type="ARBA" id="ARBA00022617"/>
    </source>
</evidence>
<evidence type="ECO:0000256" key="17">
    <source>
        <dbReference type="PIRSR" id="PIRSR038455-3"/>
    </source>
</evidence>
<evidence type="ECO:0000256" key="3">
    <source>
        <dbReference type="ARBA" id="ARBA00022448"/>
    </source>
</evidence>
<dbReference type="FunFam" id="1.10.760.10:FF:000030">
    <property type="entry name" value="L-cysteine S-thiosulfotransferase subunit SoxA"/>
    <property type="match status" value="1"/>
</dbReference>
<keyword evidence="3 14" id="KW-0813">Transport</keyword>
<feature type="binding site" description="axial binding residue" evidence="17">
    <location>
        <position position="109"/>
    </location>
    <ligand>
        <name>heme c</name>
        <dbReference type="ChEBI" id="CHEBI:61717"/>
        <label>1</label>
    </ligand>
    <ligandPart>
        <name>Fe</name>
        <dbReference type="ChEBI" id="CHEBI:18248"/>
    </ligandPart>
</feature>
<evidence type="ECO:0000256" key="2">
    <source>
        <dbReference type="ARBA" id="ARBA00011530"/>
    </source>
</evidence>
<evidence type="ECO:0000256" key="8">
    <source>
        <dbReference type="ARBA" id="ARBA00022764"/>
    </source>
</evidence>
<feature type="binding site" description="covalent" evidence="16">
    <location>
        <position position="184"/>
    </location>
    <ligand>
        <name>heme c</name>
        <dbReference type="ChEBI" id="CHEBI:61717"/>
        <label>2</label>
    </ligand>
</feature>
<dbReference type="KEGG" id="blag:BLTE_06800"/>
<keyword evidence="20" id="KW-1185">Reference proteome</keyword>
<evidence type="ECO:0000256" key="12">
    <source>
        <dbReference type="ARBA" id="ARBA00048077"/>
    </source>
</evidence>
<dbReference type="AlphaFoldDB" id="A0A348FXG2"/>
<dbReference type="InterPro" id="IPR036909">
    <property type="entry name" value="Cyt_c-like_dom_sf"/>
</dbReference>
<evidence type="ECO:0000256" key="16">
    <source>
        <dbReference type="PIRSR" id="PIRSR038455-2"/>
    </source>
</evidence>
<feature type="binding site" description="covalent" evidence="16">
    <location>
        <position position="73"/>
    </location>
    <ligand>
        <name>heme c</name>
        <dbReference type="ChEBI" id="CHEBI:61717"/>
        <label>1</label>
    </ligand>
</feature>
<organism evidence="19 20">
    <name type="scientific">Blastochloris tepida</name>
    <dbReference type="NCBI Taxonomy" id="2233851"/>
    <lineage>
        <taxon>Bacteria</taxon>
        <taxon>Pseudomonadati</taxon>
        <taxon>Pseudomonadota</taxon>
        <taxon>Alphaproteobacteria</taxon>
        <taxon>Hyphomicrobiales</taxon>
        <taxon>Blastochloridaceae</taxon>
        <taxon>Blastochloris</taxon>
    </lineage>
</organism>
<dbReference type="GO" id="GO:0016740">
    <property type="term" value="F:transferase activity"/>
    <property type="evidence" value="ECO:0007669"/>
    <property type="project" value="UniProtKB-KW"/>
</dbReference>
<dbReference type="GO" id="GO:0042597">
    <property type="term" value="C:periplasmic space"/>
    <property type="evidence" value="ECO:0007669"/>
    <property type="project" value="UniProtKB-SubCell"/>
</dbReference>
<feature type="active site" description="Cysteine persulfide intermediate" evidence="15">
    <location>
        <position position="236"/>
    </location>
</feature>
<keyword evidence="6 14" id="KW-0479">Metal-binding</keyword>
<comment type="catalytic activity">
    <reaction evidence="12 14">
        <text>L-cysteinyl-[SoxY protein] + thiosulfate + 2 Fe(III)-[cytochrome c] = S-sulfosulfanyl-L-cysteinyl-[SoxY protein] + 2 Fe(II)-[cytochrome c] + 2 H(+)</text>
        <dbReference type="Rhea" id="RHEA:56720"/>
        <dbReference type="Rhea" id="RHEA-COMP:10350"/>
        <dbReference type="Rhea" id="RHEA-COMP:14328"/>
        <dbReference type="Rhea" id="RHEA-COMP:14399"/>
        <dbReference type="Rhea" id="RHEA-COMP:14691"/>
        <dbReference type="ChEBI" id="CHEBI:15378"/>
        <dbReference type="ChEBI" id="CHEBI:29033"/>
        <dbReference type="ChEBI" id="CHEBI:29034"/>
        <dbReference type="ChEBI" id="CHEBI:29950"/>
        <dbReference type="ChEBI" id="CHEBI:33542"/>
        <dbReference type="ChEBI" id="CHEBI:139321"/>
        <dbReference type="EC" id="2.8.5.2"/>
    </reaction>
</comment>
<dbReference type="Pfam" id="PF21342">
    <property type="entry name" value="SoxA-TsdA_cyt-c"/>
    <property type="match status" value="1"/>
</dbReference>
<dbReference type="NCBIfam" id="TIGR04484">
    <property type="entry name" value="thiosulf_SoxA"/>
    <property type="match status" value="1"/>
</dbReference>
<keyword evidence="7" id="KW-0732">Signal</keyword>
<keyword evidence="8 14" id="KW-0574">Periplasm</keyword>
<evidence type="ECO:0000256" key="6">
    <source>
        <dbReference type="ARBA" id="ARBA00022723"/>
    </source>
</evidence>
<evidence type="ECO:0000313" key="20">
    <source>
        <dbReference type="Proteomes" id="UP000266934"/>
    </source>
</evidence>
<keyword evidence="5 14" id="KW-0808">Transferase</keyword>
<dbReference type="InterPro" id="IPR009056">
    <property type="entry name" value="Cyt_c-like_dom"/>
</dbReference>
<reference evidence="19 20" key="1">
    <citation type="submission" date="2018-08" db="EMBL/GenBank/DDBJ databases">
        <title>Complete genome sequencing of Blastochloris tepida GI.</title>
        <authorList>
            <person name="Tsukatani Y."/>
            <person name="Mori H."/>
        </authorList>
    </citation>
    <scope>NUCLEOTIDE SEQUENCE [LARGE SCALE GENOMIC DNA]</scope>
    <source>
        <strain evidence="19 20">GI</strain>
    </source>
</reference>
<evidence type="ECO:0000256" key="1">
    <source>
        <dbReference type="ARBA" id="ARBA00004418"/>
    </source>
</evidence>
<sequence length="275" mass="30249">MALAVALSIGGGFLDCGSARAQGSPGDDADKTLEKYRAMISDPMSNPGYLAVDAGEALWSMPRGTKNASLETCDLGEGPGKLDGAYAKMPRYFADTDRVMDAESRILWCMETIQGFDTTAIRKKPFASSGGNPATEIEALVAFVANRSNGHVYAAKMEHPKEREMVALGEALFFRRASVNDFSCQTCHGQEGQRIRLQKLPHFDTPRDAQATMGSWPTYRVSQASLRTMQHRLWDCYWQMRMPDVGYTSDVTIALTAYLTKKAEGGKIEVPSIKR</sequence>
<evidence type="ECO:0000313" key="19">
    <source>
        <dbReference type="EMBL" id="BBF91995.1"/>
    </source>
</evidence>
<protein>
    <recommendedName>
        <fullName evidence="14">SoxAX cytochrome complex subunit A</fullName>
        <ecNumber evidence="14">2.8.5.2</ecNumber>
    </recommendedName>
    <alternativeName>
        <fullName evidence="14">Protein SoxA</fullName>
    </alternativeName>
    <alternativeName>
        <fullName evidence="14">Sulfur oxidizing protein A</fullName>
    </alternativeName>
    <alternativeName>
        <fullName evidence="14">Thiosulfate-oxidizing multienzyme system protein SoxA</fullName>
    </alternativeName>
</protein>
<evidence type="ECO:0000256" key="15">
    <source>
        <dbReference type="PIRSR" id="PIRSR038455-1"/>
    </source>
</evidence>
<evidence type="ECO:0000256" key="14">
    <source>
        <dbReference type="PIRNR" id="PIRNR038455"/>
    </source>
</evidence>
<evidence type="ECO:0000256" key="9">
    <source>
        <dbReference type="ARBA" id="ARBA00022982"/>
    </source>
</evidence>
<dbReference type="GO" id="GO:0020037">
    <property type="term" value="F:heme binding"/>
    <property type="evidence" value="ECO:0007669"/>
    <property type="project" value="InterPro"/>
</dbReference>
<feature type="binding site" description="covalent" evidence="16">
    <location>
        <position position="187"/>
    </location>
    <ligand>
        <name>heme c</name>
        <dbReference type="ChEBI" id="CHEBI:61717"/>
        <label>2</label>
    </ligand>
</feature>
<feature type="binding site" evidence="16">
    <location>
        <position position="232"/>
    </location>
    <ligand>
        <name>substrate</name>
    </ligand>
</feature>
<evidence type="ECO:0000256" key="13">
    <source>
        <dbReference type="ARBA" id="ARBA00048423"/>
    </source>
</evidence>